<reference evidence="1 2" key="1">
    <citation type="journal article" date="2023" name="Nucleic Acids Res.">
        <title>The hologenome of Daphnia magna reveals possible DNA methylation and microbiome-mediated evolution of the host genome.</title>
        <authorList>
            <person name="Chaturvedi A."/>
            <person name="Li X."/>
            <person name="Dhandapani V."/>
            <person name="Marshall H."/>
            <person name="Kissane S."/>
            <person name="Cuenca-Cambronero M."/>
            <person name="Asole G."/>
            <person name="Calvet F."/>
            <person name="Ruiz-Romero M."/>
            <person name="Marangio P."/>
            <person name="Guigo R."/>
            <person name="Rago D."/>
            <person name="Mirbahai L."/>
            <person name="Eastwood N."/>
            <person name="Colbourne J.K."/>
            <person name="Zhou J."/>
            <person name="Mallon E."/>
            <person name="Orsini L."/>
        </authorList>
    </citation>
    <scope>NUCLEOTIDE SEQUENCE [LARGE SCALE GENOMIC DNA]</scope>
    <source>
        <strain evidence="1">LRV0_1</strain>
    </source>
</reference>
<proteinExistence type="predicted"/>
<evidence type="ECO:0000313" key="1">
    <source>
        <dbReference type="EMBL" id="KAK4005179.1"/>
    </source>
</evidence>
<keyword evidence="2" id="KW-1185">Reference proteome</keyword>
<name>A0ABQ9YX06_9CRUS</name>
<organism evidence="1 2">
    <name type="scientific">Daphnia magna</name>
    <dbReference type="NCBI Taxonomy" id="35525"/>
    <lineage>
        <taxon>Eukaryota</taxon>
        <taxon>Metazoa</taxon>
        <taxon>Ecdysozoa</taxon>
        <taxon>Arthropoda</taxon>
        <taxon>Crustacea</taxon>
        <taxon>Branchiopoda</taxon>
        <taxon>Diplostraca</taxon>
        <taxon>Cladocera</taxon>
        <taxon>Anomopoda</taxon>
        <taxon>Daphniidae</taxon>
        <taxon>Daphnia</taxon>
    </lineage>
</organism>
<dbReference type="EMBL" id="JAOYFB010000001">
    <property type="protein sequence ID" value="KAK4005179.1"/>
    <property type="molecule type" value="Genomic_DNA"/>
</dbReference>
<comment type="caution">
    <text evidence="1">The sequence shown here is derived from an EMBL/GenBank/DDBJ whole genome shotgun (WGS) entry which is preliminary data.</text>
</comment>
<sequence length="111" mass="13069">MENGRPTSESHWFLPYELRRESLDPKMCRKATVHTFKQPDEFAHILFFVGREFPPHISMELPVDIKDEIPLQLSFYLPRSTANWMDIIGFTQHRSQRSETKGNNTLFSTIT</sequence>
<gene>
    <name evidence="1" type="ORF">OUZ56_006900</name>
</gene>
<dbReference type="Proteomes" id="UP001234178">
    <property type="component" value="Unassembled WGS sequence"/>
</dbReference>
<protein>
    <submittedName>
        <fullName evidence="1">Uncharacterized protein</fullName>
    </submittedName>
</protein>
<accession>A0ABQ9YX06</accession>
<evidence type="ECO:0000313" key="2">
    <source>
        <dbReference type="Proteomes" id="UP001234178"/>
    </source>
</evidence>